<dbReference type="InterPro" id="IPR001781">
    <property type="entry name" value="Znf_LIM"/>
</dbReference>
<evidence type="ECO:0000313" key="9">
    <source>
        <dbReference type="WBParaSite" id="PgR095X_g013_t01"/>
    </source>
</evidence>
<protein>
    <submittedName>
        <fullName evidence="9 10">Actin-binding LIM protein 1</fullName>
    </submittedName>
</protein>
<evidence type="ECO:0000256" key="2">
    <source>
        <dbReference type="ARBA" id="ARBA00022833"/>
    </source>
</evidence>
<dbReference type="FunFam" id="2.10.110.10:FF:000055">
    <property type="entry name" value="Actin binding LIM protein 1"/>
    <property type="match status" value="1"/>
</dbReference>
<dbReference type="PROSITE" id="PS00478">
    <property type="entry name" value="LIM_DOMAIN_1"/>
    <property type="match status" value="2"/>
</dbReference>
<dbReference type="InterPro" id="IPR003128">
    <property type="entry name" value="Villin_headpiece"/>
</dbReference>
<evidence type="ECO:0000256" key="1">
    <source>
        <dbReference type="ARBA" id="ARBA00022723"/>
    </source>
</evidence>
<dbReference type="CDD" id="cd09329">
    <property type="entry name" value="LIM3_abLIM"/>
    <property type="match status" value="1"/>
</dbReference>
<dbReference type="Gene3D" id="2.10.110.10">
    <property type="entry name" value="Cysteine Rich Protein"/>
    <property type="match status" value="3"/>
</dbReference>
<dbReference type="GO" id="GO:0007010">
    <property type="term" value="P:cytoskeleton organization"/>
    <property type="evidence" value="ECO:0007669"/>
    <property type="project" value="InterPro"/>
</dbReference>
<feature type="region of interest" description="Disordered" evidence="5">
    <location>
        <begin position="442"/>
        <end position="463"/>
    </location>
</feature>
<dbReference type="Proteomes" id="UP000887569">
    <property type="component" value="Unplaced"/>
</dbReference>
<dbReference type="FunFam" id="1.10.950.10:FF:000009">
    <property type="entry name" value="Unc-115 protein"/>
    <property type="match status" value="1"/>
</dbReference>
<evidence type="ECO:0000256" key="3">
    <source>
        <dbReference type="ARBA" id="ARBA00023038"/>
    </source>
</evidence>
<dbReference type="Pfam" id="PF02209">
    <property type="entry name" value="VHP"/>
    <property type="match status" value="1"/>
</dbReference>
<proteinExistence type="predicted"/>
<evidence type="ECO:0000256" key="5">
    <source>
        <dbReference type="SAM" id="MobiDB-lite"/>
    </source>
</evidence>
<dbReference type="WBParaSite" id="PgR095X_g013_t02">
    <property type="protein sequence ID" value="PgR095X_g013_t02"/>
    <property type="gene ID" value="PgR095X_g013"/>
</dbReference>
<feature type="domain" description="LIM zinc-binding" evidence="6">
    <location>
        <begin position="76"/>
        <end position="137"/>
    </location>
</feature>
<dbReference type="GO" id="GO:0030032">
    <property type="term" value="P:lamellipodium assembly"/>
    <property type="evidence" value="ECO:0007669"/>
    <property type="project" value="TreeGrafter"/>
</dbReference>
<dbReference type="SMART" id="SM00132">
    <property type="entry name" value="LIM"/>
    <property type="match status" value="3"/>
</dbReference>
<evidence type="ECO:0000313" key="10">
    <source>
        <dbReference type="WBParaSite" id="PgR095X_g013_t02"/>
    </source>
</evidence>
<dbReference type="Pfam" id="PF00412">
    <property type="entry name" value="LIM"/>
    <property type="match status" value="3"/>
</dbReference>
<dbReference type="PANTHER" id="PTHR24213">
    <property type="entry name" value="ACTIN-BINDING LIM PROTEIN"/>
    <property type="match status" value="1"/>
</dbReference>
<dbReference type="PROSITE" id="PS50023">
    <property type="entry name" value="LIM_DOMAIN_2"/>
    <property type="match status" value="2"/>
</dbReference>
<reference evidence="9 10" key="1">
    <citation type="submission" date="2022-11" db="UniProtKB">
        <authorList>
            <consortium name="WormBaseParasite"/>
        </authorList>
    </citation>
    <scope>IDENTIFICATION</scope>
</reference>
<dbReference type="PANTHER" id="PTHR24213:SF9">
    <property type="entry name" value="UNCOORDINATED 115A, ISOFORM B-RELATED"/>
    <property type="match status" value="1"/>
</dbReference>
<dbReference type="Gene3D" id="1.10.950.10">
    <property type="entry name" value="Villin headpiece domain"/>
    <property type="match status" value="1"/>
</dbReference>
<dbReference type="GO" id="GO:0051015">
    <property type="term" value="F:actin filament binding"/>
    <property type="evidence" value="ECO:0007669"/>
    <property type="project" value="TreeGrafter"/>
</dbReference>
<evidence type="ECO:0000256" key="4">
    <source>
        <dbReference type="PROSITE-ProRule" id="PRU00125"/>
    </source>
</evidence>
<keyword evidence="8" id="KW-1185">Reference proteome</keyword>
<evidence type="ECO:0000259" key="6">
    <source>
        <dbReference type="PROSITE" id="PS50023"/>
    </source>
</evidence>
<evidence type="ECO:0000259" key="7">
    <source>
        <dbReference type="PROSITE" id="PS51089"/>
    </source>
</evidence>
<name>A0A915C839_PARUN</name>
<sequence>MARFRFVHSSLAIETRRRKPEQAEARTRRRTTCISIDFDREAWLNVEGRRSSLCATRRVPDAAARPRRRCASAMGKRCHVCKKKCTGDILKAEGEKYIHISCFKCAKCSRSLRETGYFTGPDEQFLCAEDFRALSQPLRVDASPPPAPQSAEDAIAASPASPASQPPVSPSSPASPASPASPTVCASCEQPLQGGQVLLALGEQWHVWCFKCSECAAVLQGEYMAHEGKPLCIRDYNLKYGVRCYECDKYIAGKVLQAGGFKFHPTCARCSRCGEHFGDGEEMYMQGDEIWHPLCEHSRATENLAPSPGKNAGLRSRDEPKYHTHFGQHLTYMYSLPEAEQTYLKHPIAPHPPQPAQFHTPQGPVKIRKSRMSMLKTGMQRLTEDLERNTPRARSPHMDNEEPIEMAHYPAGHAPEPGVIPPIEREDFPAPPYPYAVEELKRRLSSSSVENDDEEDEYDEADKIDEEKLKRAVEQLDTYDKDSSIAHVIKQNLEEAHKKQRLPLHWDPRNASRTPSAKKMSHLRFRYDTPINASPSRHLNRPKPWVYWQGGKDKAATTSIPFFHVPQRVGMSGRAATLPDGYHYGHNMSMDGLDTTISSHFSDQSLDGGQGGTLPAGYMMHGGTVNGTSEVRATLRSSLPDMSKPAKVYPLIELQTSNKKLPEDVDRQHLERHLNRTEFEEIFSMSPIEFYKLPEWKRINLKRKAKLF</sequence>
<dbReference type="InterPro" id="IPR051618">
    <property type="entry name" value="Actin-binding_LIM"/>
</dbReference>
<dbReference type="CDD" id="cd09330">
    <property type="entry name" value="LIM4_abLIM"/>
    <property type="match status" value="1"/>
</dbReference>
<dbReference type="SMART" id="SM00153">
    <property type="entry name" value="VHP"/>
    <property type="match status" value="1"/>
</dbReference>
<dbReference type="SUPFAM" id="SSF57716">
    <property type="entry name" value="Glucocorticoid receptor-like (DNA-binding domain)"/>
    <property type="match status" value="3"/>
</dbReference>
<dbReference type="WBParaSite" id="PgR095X_g013_t01">
    <property type="protein sequence ID" value="PgR095X_g013_t01"/>
    <property type="gene ID" value="PgR095X_g013"/>
</dbReference>
<dbReference type="GO" id="GO:0046872">
    <property type="term" value="F:metal ion binding"/>
    <property type="evidence" value="ECO:0007669"/>
    <property type="project" value="UniProtKB-KW"/>
</dbReference>
<dbReference type="CDD" id="cd09327">
    <property type="entry name" value="LIM1_abLIM"/>
    <property type="match status" value="1"/>
</dbReference>
<feature type="region of interest" description="Disordered" evidence="5">
    <location>
        <begin position="138"/>
        <end position="177"/>
    </location>
</feature>
<dbReference type="PROSITE" id="PS51089">
    <property type="entry name" value="HP"/>
    <property type="match status" value="1"/>
</dbReference>
<accession>A0A915C839</accession>
<dbReference type="SUPFAM" id="SSF47050">
    <property type="entry name" value="VHP, Villin headpiece domain"/>
    <property type="match status" value="1"/>
</dbReference>
<keyword evidence="3 4" id="KW-0440">LIM domain</keyword>
<feature type="compositionally biased region" description="Low complexity" evidence="5">
    <location>
        <begin position="150"/>
        <end position="163"/>
    </location>
</feature>
<keyword evidence="2 4" id="KW-0862">Zinc</keyword>
<feature type="domain" description="LIM zinc-binding" evidence="6">
    <location>
        <begin position="183"/>
        <end position="242"/>
    </location>
</feature>
<dbReference type="InterPro" id="IPR036886">
    <property type="entry name" value="Villin_headpiece_dom_sf"/>
</dbReference>
<keyword evidence="1 4" id="KW-0479">Metal-binding</keyword>
<feature type="domain" description="HP" evidence="7">
    <location>
        <begin position="643"/>
        <end position="708"/>
    </location>
</feature>
<dbReference type="GO" id="GO:0015629">
    <property type="term" value="C:actin cytoskeleton"/>
    <property type="evidence" value="ECO:0007669"/>
    <property type="project" value="TreeGrafter"/>
</dbReference>
<feature type="compositionally biased region" description="Acidic residues" evidence="5">
    <location>
        <begin position="450"/>
        <end position="463"/>
    </location>
</feature>
<dbReference type="AlphaFoldDB" id="A0A915C839"/>
<organism evidence="8 9">
    <name type="scientific">Parascaris univalens</name>
    <name type="common">Nematode worm</name>
    <dbReference type="NCBI Taxonomy" id="6257"/>
    <lineage>
        <taxon>Eukaryota</taxon>
        <taxon>Metazoa</taxon>
        <taxon>Ecdysozoa</taxon>
        <taxon>Nematoda</taxon>
        <taxon>Chromadorea</taxon>
        <taxon>Rhabditida</taxon>
        <taxon>Spirurina</taxon>
        <taxon>Ascaridomorpha</taxon>
        <taxon>Ascaridoidea</taxon>
        <taxon>Ascarididae</taxon>
        <taxon>Parascaris</taxon>
    </lineage>
</organism>
<evidence type="ECO:0000313" key="8">
    <source>
        <dbReference type="Proteomes" id="UP000887569"/>
    </source>
</evidence>